<evidence type="ECO:0000313" key="4">
    <source>
        <dbReference type="Proteomes" id="UP000029273"/>
    </source>
</evidence>
<keyword evidence="4" id="KW-1185">Reference proteome</keyword>
<protein>
    <recommendedName>
        <fullName evidence="2">STAS domain-containing protein</fullName>
    </recommendedName>
</protein>
<organism evidence="3 4">
    <name type="scientific">Acidihalobacter prosperus</name>
    <dbReference type="NCBI Taxonomy" id="160660"/>
    <lineage>
        <taxon>Bacteria</taxon>
        <taxon>Pseudomonadati</taxon>
        <taxon>Pseudomonadota</taxon>
        <taxon>Gammaproteobacteria</taxon>
        <taxon>Chromatiales</taxon>
        <taxon>Ectothiorhodospiraceae</taxon>
        <taxon>Acidihalobacter</taxon>
    </lineage>
</organism>
<gene>
    <name evidence="3" type="ORF">Thpro_021218</name>
</gene>
<dbReference type="EMBL" id="JQSG02000002">
    <property type="protein sequence ID" value="OBS10168.1"/>
    <property type="molecule type" value="Genomic_DNA"/>
</dbReference>
<feature type="domain" description="STAS" evidence="2">
    <location>
        <begin position="168"/>
        <end position="279"/>
    </location>
</feature>
<accession>A0A1A6C6I0</accession>
<comment type="caution">
    <text evidence="3">The sequence shown here is derived from an EMBL/GenBank/DDBJ whole genome shotgun (WGS) entry which is preliminary data.</text>
</comment>
<dbReference type="Proteomes" id="UP000029273">
    <property type="component" value="Unassembled WGS sequence"/>
</dbReference>
<keyword evidence="1" id="KW-0597">Phosphoprotein</keyword>
<name>A0A1A6C6I0_9GAMM</name>
<dbReference type="InterPro" id="IPR002645">
    <property type="entry name" value="STAS_dom"/>
</dbReference>
<dbReference type="Pfam" id="PF01740">
    <property type="entry name" value="STAS"/>
    <property type="match status" value="1"/>
</dbReference>
<dbReference type="Gene3D" id="3.30.750.24">
    <property type="entry name" value="STAS domain"/>
    <property type="match status" value="1"/>
</dbReference>
<reference evidence="3 4" key="1">
    <citation type="journal article" date="2014" name="Genome Announc.">
        <title>Draft Genome Sequence of the Iron-Oxidizing, Acidophilic, and Halotolerant 'Thiobacillus prosperus' Type Strain DSM 5130.</title>
        <authorList>
            <person name="Ossandon F.J."/>
            <person name="Cardenas J.P."/>
            <person name="Corbett M."/>
            <person name="Quatrini R."/>
            <person name="Holmes D.S."/>
            <person name="Watkin E."/>
        </authorList>
    </citation>
    <scope>NUCLEOTIDE SEQUENCE [LARGE SCALE GENOMIC DNA]</scope>
    <source>
        <strain evidence="3 4">DSM 5130</strain>
    </source>
</reference>
<dbReference type="InterPro" id="IPR036513">
    <property type="entry name" value="STAS_dom_sf"/>
</dbReference>
<dbReference type="PANTHER" id="PTHR33745">
    <property type="entry name" value="RSBT ANTAGONIST PROTEIN RSBS-RELATED"/>
    <property type="match status" value="1"/>
</dbReference>
<dbReference type="PANTHER" id="PTHR33745:SF3">
    <property type="entry name" value="RSBT CO-ANTAGONIST PROTEIN RSBRC"/>
    <property type="match status" value="1"/>
</dbReference>
<dbReference type="InterPro" id="IPR025751">
    <property type="entry name" value="RsbRD_N_dom"/>
</dbReference>
<dbReference type="Pfam" id="PF14361">
    <property type="entry name" value="RsbRD_N"/>
    <property type="match status" value="1"/>
</dbReference>
<sequence length="292" mass="32348">MNSDKTKRKAVNRALIEQLMTNVGKISAIIEAQGNDIFGEVNLLSKDEINDYSLEFLELFVVVLQAGDEIDPEGVEFKALRQFFTVCSRQILMRGGTLDEFVRYIQFLQRVFLGNLEAEEGLDIQLIRDISLLLSNVFNDIILDVFHVYLQEKEKTIQAQQEELRQTATPITEIWDGVLTLPVIGSLDSSRTMVVMEKLLSRIESDRAQVVVIDVTGVVAIDSQVSHHLIQMIRAIGLMGATAILTGIRPDIARAITSLNIDLGAVTTRSTLSEGLKLAFRQMGIEVSGAGG</sequence>
<dbReference type="AlphaFoldDB" id="A0A1A6C6I0"/>
<dbReference type="CDD" id="cd07041">
    <property type="entry name" value="STAS_RsbR_RsbS_like"/>
    <property type="match status" value="1"/>
</dbReference>
<evidence type="ECO:0000313" key="3">
    <source>
        <dbReference type="EMBL" id="OBS10168.1"/>
    </source>
</evidence>
<proteinExistence type="predicted"/>
<evidence type="ECO:0000259" key="2">
    <source>
        <dbReference type="PROSITE" id="PS50801"/>
    </source>
</evidence>
<dbReference type="InterPro" id="IPR051932">
    <property type="entry name" value="Bact_StressResp_Reg"/>
</dbReference>
<dbReference type="RefSeq" id="WP_038088447.1">
    <property type="nucleotide sequence ID" value="NZ_JQSG02000002.1"/>
</dbReference>
<evidence type="ECO:0000256" key="1">
    <source>
        <dbReference type="ARBA" id="ARBA00022553"/>
    </source>
</evidence>
<dbReference type="SUPFAM" id="SSF52091">
    <property type="entry name" value="SpoIIaa-like"/>
    <property type="match status" value="1"/>
</dbReference>
<dbReference type="PROSITE" id="PS50801">
    <property type="entry name" value="STAS"/>
    <property type="match status" value="1"/>
</dbReference>